<evidence type="ECO:0000256" key="6">
    <source>
        <dbReference type="ARBA" id="ARBA00023136"/>
    </source>
</evidence>
<dbReference type="VEuPathDB" id="FungiDB:MYCFIDRAFT_191957"/>
<reference evidence="9 10" key="1">
    <citation type="journal article" date="2012" name="PLoS Pathog.">
        <title>Diverse lifestyles and strategies of plant pathogenesis encoded in the genomes of eighteen Dothideomycetes fungi.</title>
        <authorList>
            <person name="Ohm R.A."/>
            <person name="Feau N."/>
            <person name="Henrissat B."/>
            <person name="Schoch C.L."/>
            <person name="Horwitz B.A."/>
            <person name="Barry K.W."/>
            <person name="Condon B.J."/>
            <person name="Copeland A.C."/>
            <person name="Dhillon B."/>
            <person name="Glaser F."/>
            <person name="Hesse C.N."/>
            <person name="Kosti I."/>
            <person name="LaButti K."/>
            <person name="Lindquist E.A."/>
            <person name="Lucas S."/>
            <person name="Salamov A.A."/>
            <person name="Bradshaw R.E."/>
            <person name="Ciuffetti L."/>
            <person name="Hamelin R.C."/>
            <person name="Kema G.H.J."/>
            <person name="Lawrence C."/>
            <person name="Scott J.A."/>
            <person name="Spatafora J.W."/>
            <person name="Turgeon B.G."/>
            <person name="de Wit P.J.G.M."/>
            <person name="Zhong S."/>
            <person name="Goodwin S.B."/>
            <person name="Grigoriev I.V."/>
        </authorList>
    </citation>
    <scope>NUCLEOTIDE SEQUENCE [LARGE SCALE GENOMIC DNA]</scope>
    <source>
        <strain evidence="9 10">CIRAD86</strain>
    </source>
</reference>
<dbReference type="Gene3D" id="1.10.3080.10">
    <property type="entry name" value="Clc chloride channel"/>
    <property type="match status" value="1"/>
</dbReference>
<evidence type="ECO:0000313" key="10">
    <source>
        <dbReference type="Proteomes" id="UP000016932"/>
    </source>
</evidence>
<keyword evidence="4 8" id="KW-1133">Transmembrane helix</keyword>
<dbReference type="AlphaFoldDB" id="N1Q9I5"/>
<comment type="subcellular location">
    <subcellularLocation>
        <location evidence="1">Membrane</location>
        <topology evidence="1">Multi-pass membrane protein</topology>
    </subcellularLocation>
</comment>
<accession>N1Q9I5</accession>
<gene>
    <name evidence="9" type="ORF">MYCFIDRAFT_191957</name>
</gene>
<keyword evidence="5" id="KW-0406">Ion transport</keyword>
<dbReference type="Proteomes" id="UP000016932">
    <property type="component" value="Unassembled WGS sequence"/>
</dbReference>
<dbReference type="InterPro" id="IPR014743">
    <property type="entry name" value="Cl-channel_core"/>
</dbReference>
<evidence type="ECO:0008006" key="11">
    <source>
        <dbReference type="Google" id="ProtNLM"/>
    </source>
</evidence>
<keyword evidence="2" id="KW-0813">Transport</keyword>
<evidence type="ECO:0000256" key="1">
    <source>
        <dbReference type="ARBA" id="ARBA00004141"/>
    </source>
</evidence>
<sequence>MMLEAIRLEDPPGWRLNAHGLLKKSWSPRFLAHALFLLGFVIPGFLDFKVLLVKATGAVFTVATGMCFGKQGPFVYISTCVGHLVARRFHKHRDNGRKMREIFIEDCLSRKITYRKLLQLPLHSNNVFVFLGVAGSIFGDLFCRLGDQLRRRGLMDAGLVLVQNGGMLGEWELEFRLTELEQLYREDAEVRMLGEAGEGEFDLSHFVHRTPLGVSAAAPMEYAALWCIWII</sequence>
<keyword evidence="3 8" id="KW-0812">Transmembrane</keyword>
<protein>
    <recommendedName>
        <fullName evidence="11">Transmembrane protein</fullName>
    </recommendedName>
</protein>
<dbReference type="GO" id="GO:0005769">
    <property type="term" value="C:early endosome"/>
    <property type="evidence" value="ECO:0007669"/>
    <property type="project" value="TreeGrafter"/>
</dbReference>
<evidence type="ECO:0000256" key="8">
    <source>
        <dbReference type="SAM" id="Phobius"/>
    </source>
</evidence>
<name>N1Q9I5_PSEFD</name>
<dbReference type="eggNOG" id="KOG0475">
    <property type="taxonomic scope" value="Eukaryota"/>
</dbReference>
<dbReference type="SUPFAM" id="SSF81340">
    <property type="entry name" value="Clc chloride channel"/>
    <property type="match status" value="1"/>
</dbReference>
<evidence type="ECO:0000256" key="7">
    <source>
        <dbReference type="ARBA" id="ARBA00023214"/>
    </source>
</evidence>
<dbReference type="EMBL" id="KB446555">
    <property type="protein sequence ID" value="EME87553.1"/>
    <property type="molecule type" value="Genomic_DNA"/>
</dbReference>
<dbReference type="Pfam" id="PF00654">
    <property type="entry name" value="Voltage_CLC"/>
    <property type="match status" value="1"/>
</dbReference>
<dbReference type="GO" id="GO:0005794">
    <property type="term" value="C:Golgi apparatus"/>
    <property type="evidence" value="ECO:0007669"/>
    <property type="project" value="TreeGrafter"/>
</dbReference>
<dbReference type="RefSeq" id="XP_007920949.1">
    <property type="nucleotide sequence ID" value="XM_007922758.1"/>
</dbReference>
<feature type="transmembrane region" description="Helical" evidence="8">
    <location>
        <begin position="127"/>
        <end position="145"/>
    </location>
</feature>
<dbReference type="PANTHER" id="PTHR45711:SF3">
    <property type="entry name" value="CLC CHANNEL"/>
    <property type="match status" value="1"/>
</dbReference>
<keyword evidence="10" id="KW-1185">Reference proteome</keyword>
<evidence type="ECO:0000256" key="4">
    <source>
        <dbReference type="ARBA" id="ARBA00022989"/>
    </source>
</evidence>
<dbReference type="HOGENOM" id="CLU_1200281_0_0_1"/>
<evidence type="ECO:0000256" key="2">
    <source>
        <dbReference type="ARBA" id="ARBA00022448"/>
    </source>
</evidence>
<dbReference type="GeneID" id="19335250"/>
<dbReference type="OrthoDB" id="44789at2759"/>
<keyword evidence="7" id="KW-0868">Chloride</keyword>
<dbReference type="STRING" id="383855.N1Q9I5"/>
<evidence type="ECO:0000313" key="9">
    <source>
        <dbReference type="EMBL" id="EME87553.1"/>
    </source>
</evidence>
<dbReference type="GO" id="GO:0005886">
    <property type="term" value="C:plasma membrane"/>
    <property type="evidence" value="ECO:0007669"/>
    <property type="project" value="TreeGrafter"/>
</dbReference>
<dbReference type="KEGG" id="pfj:MYCFIDRAFT_191957"/>
<organism evidence="9 10">
    <name type="scientific">Pseudocercospora fijiensis (strain CIRAD86)</name>
    <name type="common">Black leaf streak disease fungus</name>
    <name type="synonym">Mycosphaerella fijiensis</name>
    <dbReference type="NCBI Taxonomy" id="383855"/>
    <lineage>
        <taxon>Eukaryota</taxon>
        <taxon>Fungi</taxon>
        <taxon>Dikarya</taxon>
        <taxon>Ascomycota</taxon>
        <taxon>Pezizomycotina</taxon>
        <taxon>Dothideomycetes</taxon>
        <taxon>Dothideomycetidae</taxon>
        <taxon>Mycosphaerellales</taxon>
        <taxon>Mycosphaerellaceae</taxon>
        <taxon>Pseudocercospora</taxon>
    </lineage>
</organism>
<evidence type="ECO:0000256" key="5">
    <source>
        <dbReference type="ARBA" id="ARBA00023065"/>
    </source>
</evidence>
<keyword evidence="6 8" id="KW-0472">Membrane</keyword>
<dbReference type="PANTHER" id="PTHR45711">
    <property type="entry name" value="CHLORIDE CHANNEL PROTEIN"/>
    <property type="match status" value="1"/>
</dbReference>
<dbReference type="GO" id="GO:0005247">
    <property type="term" value="F:voltage-gated chloride channel activity"/>
    <property type="evidence" value="ECO:0007669"/>
    <property type="project" value="TreeGrafter"/>
</dbReference>
<feature type="transmembrane region" description="Helical" evidence="8">
    <location>
        <begin position="30"/>
        <end position="46"/>
    </location>
</feature>
<proteinExistence type="predicted"/>
<dbReference type="InterPro" id="IPR001807">
    <property type="entry name" value="ClC"/>
</dbReference>
<evidence type="ECO:0000256" key="3">
    <source>
        <dbReference type="ARBA" id="ARBA00022692"/>
    </source>
</evidence>